<comment type="subcellular location">
    <subcellularLocation>
        <location evidence="1">Nucleus</location>
    </subcellularLocation>
</comment>
<comment type="caution">
    <text evidence="4">The sequence shown here is derived from an EMBL/GenBank/DDBJ whole genome shotgun (WGS) entry which is preliminary data.</text>
</comment>
<organism evidence="4 5">
    <name type="scientific">Datura stramonium</name>
    <name type="common">Jimsonweed</name>
    <name type="synonym">Common thornapple</name>
    <dbReference type="NCBI Taxonomy" id="4076"/>
    <lineage>
        <taxon>Eukaryota</taxon>
        <taxon>Viridiplantae</taxon>
        <taxon>Streptophyta</taxon>
        <taxon>Embryophyta</taxon>
        <taxon>Tracheophyta</taxon>
        <taxon>Spermatophyta</taxon>
        <taxon>Magnoliopsida</taxon>
        <taxon>eudicotyledons</taxon>
        <taxon>Gunneridae</taxon>
        <taxon>Pentapetalae</taxon>
        <taxon>asterids</taxon>
        <taxon>lamiids</taxon>
        <taxon>Solanales</taxon>
        <taxon>Solanaceae</taxon>
        <taxon>Solanoideae</taxon>
        <taxon>Datureae</taxon>
        <taxon>Datura</taxon>
    </lineage>
</organism>
<keyword evidence="2" id="KW-0539">Nucleus</keyword>
<dbReference type="InterPro" id="IPR017930">
    <property type="entry name" value="Myb_dom"/>
</dbReference>
<dbReference type="Proteomes" id="UP000823775">
    <property type="component" value="Unassembled WGS sequence"/>
</dbReference>
<feature type="domain" description="HTH myb-type" evidence="3">
    <location>
        <begin position="9"/>
        <end position="32"/>
    </location>
</feature>
<evidence type="ECO:0000256" key="1">
    <source>
        <dbReference type="ARBA" id="ARBA00004123"/>
    </source>
</evidence>
<reference evidence="4 5" key="1">
    <citation type="journal article" date="2021" name="BMC Genomics">
        <title>Datura genome reveals duplications of psychoactive alkaloid biosynthetic genes and high mutation rate following tissue culture.</title>
        <authorList>
            <person name="Rajewski A."/>
            <person name="Carter-House D."/>
            <person name="Stajich J."/>
            <person name="Litt A."/>
        </authorList>
    </citation>
    <scope>NUCLEOTIDE SEQUENCE [LARGE SCALE GENOMIC DNA]</scope>
    <source>
        <strain evidence="4">AR-01</strain>
    </source>
</reference>
<dbReference type="CDD" id="cd00167">
    <property type="entry name" value="SANT"/>
    <property type="match status" value="1"/>
</dbReference>
<gene>
    <name evidence="4" type="ORF">HAX54_004982</name>
</gene>
<dbReference type="InterPro" id="IPR001005">
    <property type="entry name" value="SANT/Myb"/>
</dbReference>
<keyword evidence="5" id="KW-1185">Reference proteome</keyword>
<evidence type="ECO:0000313" key="4">
    <source>
        <dbReference type="EMBL" id="MCD7467512.1"/>
    </source>
</evidence>
<proteinExistence type="predicted"/>
<dbReference type="PROSITE" id="PS51294">
    <property type="entry name" value="HTH_MYB"/>
    <property type="match status" value="1"/>
</dbReference>
<dbReference type="EMBL" id="JACEIK010001238">
    <property type="protein sequence ID" value="MCD7467512.1"/>
    <property type="molecule type" value="Genomic_DNA"/>
</dbReference>
<evidence type="ECO:0000256" key="2">
    <source>
        <dbReference type="ARBA" id="ARBA00023242"/>
    </source>
</evidence>
<name>A0ABS8T7X9_DATST</name>
<evidence type="ECO:0000313" key="5">
    <source>
        <dbReference type="Proteomes" id="UP000823775"/>
    </source>
</evidence>
<dbReference type="Gene3D" id="1.10.10.60">
    <property type="entry name" value="Homeodomain-like"/>
    <property type="match status" value="1"/>
</dbReference>
<sequence length="163" mass="17974">MATNNSKKDMDRVKGPWSPEEDELLQQLVQKHTLEIDLLLVNIFQRDLANLAGCGVVISYLLRGSAPFTANEGNELTDQILQNKQPPLKRSVNAGFRYAFSGFHFTPGSPSGSDSDSSLYVTSSSQLMCLSLLLELVASFLRRLNISSLLMILPPLSVFPSWG</sequence>
<evidence type="ECO:0000259" key="3">
    <source>
        <dbReference type="PROSITE" id="PS51294"/>
    </source>
</evidence>
<protein>
    <recommendedName>
        <fullName evidence="3">HTH myb-type domain-containing protein</fullName>
    </recommendedName>
</protein>
<accession>A0ABS8T7X9</accession>